<sequence>MLVQPLDTIKGSFCLPFPRIFKFGRKGRRSTELPIAKSVAREKQPLEESPQAFDNSDRCKLFYGSCCAFSTDTSQPYTSDDAPPSYGTQESDGLSDEVVQTIQQSISDLDKTLRSISLKIHDHPELGFQEKYAHALLTDFMESHGFTVTRHYLHLDTAWRAEFTHGKGGRTMGINAEMDALPELGHACGHNLIAMGGVGTALALKAAMQAHDVPGKIVLLGTPAEEGGAGKVILLDRGAYKGMDACIMCHPATGPPHSMAIHRMLAMQIIDVEYFGQSAHAGAAPWQGVNALDAAFLAYSSISVLRQQIKPDSRVHGVIQGADWSPNVIPDYAKMRWYVRAPTKNDLLDLSERVRSCFSAGALATGCRVKLSMGRPYFEVRHNSLLAEEFSRSMQNRCGLPTLWSNTGASTDFGNVSYELPALHPSFPITTDTHGGNHTPAFTRYARTPEAHQVCLQIIQGLAFTGFRVLQDEIFSKQVKEAFHKA</sequence>
<protein>
    <submittedName>
        <fullName evidence="4">Amidohydrolase</fullName>
    </submittedName>
</protein>
<dbReference type="NCBIfam" id="TIGR01891">
    <property type="entry name" value="amidohydrolases"/>
    <property type="match status" value="1"/>
</dbReference>
<evidence type="ECO:0000313" key="4">
    <source>
        <dbReference type="EMBL" id="EIW79338.1"/>
    </source>
</evidence>
<dbReference type="SUPFAM" id="SSF55031">
    <property type="entry name" value="Bacterial exopeptidase dimerisation domain"/>
    <property type="match status" value="1"/>
</dbReference>
<reference evidence="5" key="1">
    <citation type="journal article" date="2012" name="Science">
        <title>The Paleozoic origin of enzymatic lignin decomposition reconstructed from 31 fungal genomes.</title>
        <authorList>
            <person name="Floudas D."/>
            <person name="Binder M."/>
            <person name="Riley R."/>
            <person name="Barry K."/>
            <person name="Blanchette R.A."/>
            <person name="Henrissat B."/>
            <person name="Martinez A.T."/>
            <person name="Otillar R."/>
            <person name="Spatafora J.W."/>
            <person name="Yadav J.S."/>
            <person name="Aerts A."/>
            <person name="Benoit I."/>
            <person name="Boyd A."/>
            <person name="Carlson A."/>
            <person name="Copeland A."/>
            <person name="Coutinho P.M."/>
            <person name="de Vries R.P."/>
            <person name="Ferreira P."/>
            <person name="Findley K."/>
            <person name="Foster B."/>
            <person name="Gaskell J."/>
            <person name="Glotzer D."/>
            <person name="Gorecki P."/>
            <person name="Heitman J."/>
            <person name="Hesse C."/>
            <person name="Hori C."/>
            <person name="Igarashi K."/>
            <person name="Jurgens J.A."/>
            <person name="Kallen N."/>
            <person name="Kersten P."/>
            <person name="Kohler A."/>
            <person name="Kuees U."/>
            <person name="Kumar T.K.A."/>
            <person name="Kuo A."/>
            <person name="LaButti K."/>
            <person name="Larrondo L.F."/>
            <person name="Lindquist E."/>
            <person name="Ling A."/>
            <person name="Lombard V."/>
            <person name="Lucas S."/>
            <person name="Lundell T."/>
            <person name="Martin R."/>
            <person name="McLaughlin D.J."/>
            <person name="Morgenstern I."/>
            <person name="Morin E."/>
            <person name="Murat C."/>
            <person name="Nagy L.G."/>
            <person name="Nolan M."/>
            <person name="Ohm R.A."/>
            <person name="Patyshakuliyeva A."/>
            <person name="Rokas A."/>
            <person name="Ruiz-Duenas F.J."/>
            <person name="Sabat G."/>
            <person name="Salamov A."/>
            <person name="Samejima M."/>
            <person name="Schmutz J."/>
            <person name="Slot J.C."/>
            <person name="St John F."/>
            <person name="Stenlid J."/>
            <person name="Sun H."/>
            <person name="Sun S."/>
            <person name="Syed K."/>
            <person name="Tsang A."/>
            <person name="Wiebenga A."/>
            <person name="Young D."/>
            <person name="Pisabarro A."/>
            <person name="Eastwood D.C."/>
            <person name="Martin F."/>
            <person name="Cullen D."/>
            <person name="Grigoriev I.V."/>
            <person name="Hibbett D.S."/>
        </authorList>
    </citation>
    <scope>NUCLEOTIDE SEQUENCE [LARGE SCALE GENOMIC DNA]</scope>
    <source>
        <strain evidence="5">RWD-64-598 SS2</strain>
    </source>
</reference>
<dbReference type="Gene3D" id="3.40.630.10">
    <property type="entry name" value="Zn peptidases"/>
    <property type="match status" value="1"/>
</dbReference>
<dbReference type="PANTHER" id="PTHR30575">
    <property type="entry name" value="PEPTIDASE M20"/>
    <property type="match status" value="1"/>
</dbReference>
<dbReference type="RefSeq" id="XP_007770992.1">
    <property type="nucleotide sequence ID" value="XM_007772802.1"/>
</dbReference>
<evidence type="ECO:0000256" key="1">
    <source>
        <dbReference type="ARBA" id="ARBA00006247"/>
    </source>
</evidence>
<dbReference type="AlphaFoldDB" id="A0A5M3MJB6"/>
<dbReference type="CDD" id="cd05672">
    <property type="entry name" value="M20_ACY1L2-like"/>
    <property type="match status" value="1"/>
</dbReference>
<dbReference type="GeneID" id="19198652"/>
<evidence type="ECO:0000259" key="3">
    <source>
        <dbReference type="Pfam" id="PF07687"/>
    </source>
</evidence>
<dbReference type="KEGG" id="cput:CONPUDRAFT_107635"/>
<dbReference type="InterPro" id="IPR052030">
    <property type="entry name" value="Peptidase_M20/M20A_hydrolases"/>
</dbReference>
<evidence type="ECO:0000313" key="5">
    <source>
        <dbReference type="Proteomes" id="UP000053558"/>
    </source>
</evidence>
<proteinExistence type="inferred from homology"/>
<dbReference type="EMBL" id="JH711581">
    <property type="protein sequence ID" value="EIW79338.1"/>
    <property type="molecule type" value="Genomic_DNA"/>
</dbReference>
<dbReference type="SUPFAM" id="SSF53187">
    <property type="entry name" value="Zn-dependent exopeptidases"/>
    <property type="match status" value="1"/>
</dbReference>
<dbReference type="GO" id="GO:0016805">
    <property type="term" value="F:dipeptidase activity"/>
    <property type="evidence" value="ECO:0007669"/>
    <property type="project" value="TreeGrafter"/>
</dbReference>
<comment type="similarity">
    <text evidence="1">Belongs to the peptidase M20A family.</text>
</comment>
<dbReference type="Gene3D" id="3.30.70.360">
    <property type="match status" value="1"/>
</dbReference>
<name>A0A5M3MJB6_CONPW</name>
<dbReference type="PANTHER" id="PTHR30575:SF0">
    <property type="entry name" value="XAA-ARG DIPEPTIDASE"/>
    <property type="match status" value="1"/>
</dbReference>
<dbReference type="InterPro" id="IPR017439">
    <property type="entry name" value="Amidohydrolase"/>
</dbReference>
<evidence type="ECO:0000256" key="2">
    <source>
        <dbReference type="SAM" id="MobiDB-lite"/>
    </source>
</evidence>
<dbReference type="InterPro" id="IPR036264">
    <property type="entry name" value="Bact_exopeptidase_dim_dom"/>
</dbReference>
<dbReference type="Pfam" id="PF07687">
    <property type="entry name" value="M20_dimer"/>
    <property type="match status" value="1"/>
</dbReference>
<dbReference type="Proteomes" id="UP000053558">
    <property type="component" value="Unassembled WGS sequence"/>
</dbReference>
<accession>A0A5M3MJB6</accession>
<keyword evidence="4" id="KW-0378">Hydrolase</keyword>
<keyword evidence="5" id="KW-1185">Reference proteome</keyword>
<dbReference type="InterPro" id="IPR011650">
    <property type="entry name" value="Peptidase_M20_dimer"/>
</dbReference>
<dbReference type="FunFam" id="3.30.70.360:FF:000004">
    <property type="entry name" value="Peptidase M20 domain-containing protein 2"/>
    <property type="match status" value="1"/>
</dbReference>
<dbReference type="OMA" id="HRSCAKT"/>
<gene>
    <name evidence="4" type="ORF">CONPUDRAFT_107635</name>
</gene>
<comment type="caution">
    <text evidence="4">The sequence shown here is derived from an EMBL/GenBank/DDBJ whole genome shotgun (WGS) entry which is preliminary data.</text>
</comment>
<dbReference type="OrthoDB" id="6119954at2759"/>
<feature type="domain" description="Peptidase M20 dimerisation" evidence="3">
    <location>
        <begin position="273"/>
        <end position="360"/>
    </location>
</feature>
<dbReference type="Pfam" id="PF01546">
    <property type="entry name" value="Peptidase_M20"/>
    <property type="match status" value="1"/>
</dbReference>
<dbReference type="InterPro" id="IPR002933">
    <property type="entry name" value="Peptidase_M20"/>
</dbReference>
<feature type="region of interest" description="Disordered" evidence="2">
    <location>
        <begin position="74"/>
        <end position="94"/>
    </location>
</feature>
<organism evidence="4 5">
    <name type="scientific">Coniophora puteana (strain RWD-64-598)</name>
    <name type="common">Brown rot fungus</name>
    <dbReference type="NCBI Taxonomy" id="741705"/>
    <lineage>
        <taxon>Eukaryota</taxon>
        <taxon>Fungi</taxon>
        <taxon>Dikarya</taxon>
        <taxon>Basidiomycota</taxon>
        <taxon>Agaricomycotina</taxon>
        <taxon>Agaricomycetes</taxon>
        <taxon>Agaricomycetidae</taxon>
        <taxon>Boletales</taxon>
        <taxon>Coniophorineae</taxon>
        <taxon>Coniophoraceae</taxon>
        <taxon>Coniophora</taxon>
    </lineage>
</organism>